<organism evidence="5 6">
    <name type="scientific">Collimonas arenae</name>
    <dbReference type="NCBI Taxonomy" id="279058"/>
    <lineage>
        <taxon>Bacteria</taxon>
        <taxon>Pseudomonadati</taxon>
        <taxon>Pseudomonadota</taxon>
        <taxon>Betaproteobacteria</taxon>
        <taxon>Burkholderiales</taxon>
        <taxon>Oxalobacteraceae</taxon>
        <taxon>Collimonas</taxon>
    </lineage>
</organism>
<evidence type="ECO:0000313" key="6">
    <source>
        <dbReference type="Proteomes" id="UP000071778"/>
    </source>
</evidence>
<dbReference type="Gene3D" id="3.40.50.1000">
    <property type="entry name" value="HAD superfamily/HAD-like"/>
    <property type="match status" value="1"/>
</dbReference>
<dbReference type="UniPathway" id="UPA00299"/>
<protein>
    <recommendedName>
        <fullName evidence="4">Trehalose 6-phosphate phosphatase</fullName>
        <ecNumber evidence="4">3.1.3.12</ecNumber>
    </recommendedName>
</protein>
<keyword evidence="6" id="KW-1185">Reference proteome</keyword>
<dbReference type="GO" id="GO:0004805">
    <property type="term" value="F:trehalose-phosphatase activity"/>
    <property type="evidence" value="ECO:0007669"/>
    <property type="project" value="UniProtKB-EC"/>
</dbReference>
<comment type="catalytic activity">
    <reaction evidence="4">
        <text>alpha,alpha-trehalose 6-phosphate + H2O = alpha,alpha-trehalose + phosphate</text>
        <dbReference type="Rhea" id="RHEA:23420"/>
        <dbReference type="ChEBI" id="CHEBI:15377"/>
        <dbReference type="ChEBI" id="CHEBI:16551"/>
        <dbReference type="ChEBI" id="CHEBI:43474"/>
        <dbReference type="ChEBI" id="CHEBI:58429"/>
        <dbReference type="EC" id="3.1.3.12"/>
    </reaction>
</comment>
<dbReference type="Pfam" id="PF02358">
    <property type="entry name" value="Trehalose_PPase"/>
    <property type="match status" value="1"/>
</dbReference>
<dbReference type="PANTHER" id="PTHR43768:SF3">
    <property type="entry name" value="TREHALOSE 6-PHOSPHATE PHOSPHATASE"/>
    <property type="match status" value="1"/>
</dbReference>
<dbReference type="GO" id="GO:0005992">
    <property type="term" value="P:trehalose biosynthetic process"/>
    <property type="evidence" value="ECO:0007669"/>
    <property type="project" value="UniProtKB-UniPathway"/>
</dbReference>
<dbReference type="OrthoDB" id="9814913at2"/>
<dbReference type="NCBIfam" id="TIGR01484">
    <property type="entry name" value="HAD-SF-IIB"/>
    <property type="match status" value="1"/>
</dbReference>
<dbReference type="NCBIfam" id="TIGR00685">
    <property type="entry name" value="T6PP"/>
    <property type="match status" value="1"/>
</dbReference>
<dbReference type="EMBL" id="CP013235">
    <property type="protein sequence ID" value="AMP10427.1"/>
    <property type="molecule type" value="Genomic_DNA"/>
</dbReference>
<evidence type="ECO:0000256" key="2">
    <source>
        <dbReference type="ARBA" id="ARBA00008770"/>
    </source>
</evidence>
<name>A0A127QK47_9BURK</name>
<dbReference type="InterPro" id="IPR044651">
    <property type="entry name" value="OTSB-like"/>
</dbReference>
<comment type="function">
    <text evidence="4">Removes the phosphate from trehalose 6-phosphate to produce free trehalose.</text>
</comment>
<evidence type="ECO:0000313" key="5">
    <source>
        <dbReference type="EMBL" id="AMP10427.1"/>
    </source>
</evidence>
<dbReference type="SUPFAM" id="SSF56784">
    <property type="entry name" value="HAD-like"/>
    <property type="match status" value="1"/>
</dbReference>
<dbReference type="InterPro" id="IPR006379">
    <property type="entry name" value="HAD-SF_hydro_IIB"/>
</dbReference>
<comment type="cofactor">
    <cofactor evidence="4">
        <name>Mg(2+)</name>
        <dbReference type="ChEBI" id="CHEBI:18420"/>
    </cofactor>
</comment>
<dbReference type="InterPro" id="IPR023214">
    <property type="entry name" value="HAD_sf"/>
</dbReference>
<evidence type="ECO:0000256" key="3">
    <source>
        <dbReference type="ARBA" id="ARBA00022801"/>
    </source>
</evidence>
<dbReference type="CDD" id="cd01627">
    <property type="entry name" value="HAD_TPP"/>
    <property type="match status" value="1"/>
</dbReference>
<accession>A0A127QK47</accession>
<reference evidence="5 6" key="1">
    <citation type="submission" date="2015-11" db="EMBL/GenBank/DDBJ databases">
        <title>Exploring the genomic traits of fungus-feeding bacterial genus Collimonas.</title>
        <authorList>
            <person name="Song C."/>
            <person name="Schmidt R."/>
            <person name="de Jager V."/>
            <person name="Krzyzanowska D."/>
            <person name="Jongedijk E."/>
            <person name="Cankar K."/>
            <person name="Beekwilder J."/>
            <person name="van Veen A."/>
            <person name="de Boer W."/>
            <person name="van Veen J.A."/>
            <person name="Garbeva P."/>
        </authorList>
    </citation>
    <scope>NUCLEOTIDE SEQUENCE [LARGE SCALE GENOMIC DNA]</scope>
    <source>
        <strain evidence="5 6">Ter282</strain>
    </source>
</reference>
<comment type="similarity">
    <text evidence="2 4">Belongs to the trehalose phosphatase family.</text>
</comment>
<dbReference type="Gene3D" id="3.30.70.1020">
    <property type="entry name" value="Trehalose-6-phosphate phosphatase related protein, domain 2"/>
    <property type="match status" value="1"/>
</dbReference>
<proteinExistence type="inferred from homology"/>
<evidence type="ECO:0000256" key="4">
    <source>
        <dbReference type="RuleBase" id="RU361117"/>
    </source>
</evidence>
<dbReference type="GO" id="GO:0046872">
    <property type="term" value="F:metal ion binding"/>
    <property type="evidence" value="ECO:0007669"/>
    <property type="project" value="UniProtKB-KW"/>
</dbReference>
<dbReference type="RefSeq" id="WP_061533688.1">
    <property type="nucleotide sequence ID" value="NZ_CP013233.1"/>
</dbReference>
<dbReference type="InterPro" id="IPR036412">
    <property type="entry name" value="HAD-like_sf"/>
</dbReference>
<keyword evidence="3 4" id="KW-0378">Hydrolase</keyword>
<dbReference type="AlphaFoldDB" id="A0A127QK47"/>
<dbReference type="PATRIC" id="fig|279058.17.peg.2941"/>
<dbReference type="InterPro" id="IPR003337">
    <property type="entry name" value="Trehalose_PPase"/>
</dbReference>
<keyword evidence="4" id="KW-0460">Magnesium</keyword>
<keyword evidence="4" id="KW-0479">Metal-binding</keyword>
<dbReference type="PANTHER" id="PTHR43768">
    <property type="entry name" value="TREHALOSE 6-PHOSPHATE PHOSPHATASE"/>
    <property type="match status" value="1"/>
</dbReference>
<comment type="pathway">
    <text evidence="1 4">Glycan biosynthesis; trehalose biosynthesis.</text>
</comment>
<dbReference type="EC" id="3.1.3.12" evidence="4"/>
<sequence>MLPPNRYYSTAADALFLDFDGTLVDLAPQPESVVLPVGLMTILQRLQSAAGGALAIVSGRPLEQIDSFLAPMVLAAAGVHGAERRRADGSVVRQPAPDTGFLLAHLSPFVNAHPGLRLEIKRGAVALHYRHAPQLEQLCIQVMSSALMGLDGVKLLHGKMVVEATSADVSKGDAVAAFMREPPFAGRRPVYVGDDITDESAFSWAQSATAGGIGIKVGEGHSQARLRLADPDALRNMLLEALGAVSN</sequence>
<gene>
    <name evidence="5" type="primary">otsB</name>
    <name evidence="5" type="ORF">CAter282_2697</name>
</gene>
<evidence type="ECO:0000256" key="1">
    <source>
        <dbReference type="ARBA" id="ARBA00005199"/>
    </source>
</evidence>
<dbReference type="Proteomes" id="UP000071778">
    <property type="component" value="Chromosome"/>
</dbReference>